<gene>
    <name evidence="13" type="primary">cysE</name>
    <name evidence="13" type="ORF">DXC81_07910</name>
</gene>
<evidence type="ECO:0000256" key="12">
    <source>
        <dbReference type="SAM" id="MobiDB-lite"/>
    </source>
</evidence>
<evidence type="ECO:0000256" key="2">
    <source>
        <dbReference type="ARBA" id="ARBA00007274"/>
    </source>
</evidence>
<dbReference type="NCBIfam" id="NF041874">
    <property type="entry name" value="EPS_EpsC"/>
    <property type="match status" value="1"/>
</dbReference>
<dbReference type="InterPro" id="IPR053376">
    <property type="entry name" value="Serine_acetyltransferase"/>
</dbReference>
<dbReference type="InterPro" id="IPR001451">
    <property type="entry name" value="Hexapep"/>
</dbReference>
<dbReference type="InterPro" id="IPR018357">
    <property type="entry name" value="Hexapep_transf_CS"/>
</dbReference>
<keyword evidence="7" id="KW-0677">Repeat</keyword>
<reference evidence="13 14" key="1">
    <citation type="submission" date="2018-08" db="EMBL/GenBank/DDBJ databases">
        <title>A genome reference for cultivated species of the human gut microbiota.</title>
        <authorList>
            <person name="Zou Y."/>
            <person name="Xue W."/>
            <person name="Luo G."/>
        </authorList>
    </citation>
    <scope>NUCLEOTIDE SEQUENCE [LARGE SCALE GENOMIC DNA]</scope>
    <source>
        <strain evidence="13 14">TF08-14</strain>
    </source>
</reference>
<dbReference type="InterPro" id="IPR045304">
    <property type="entry name" value="LbH_SAT"/>
</dbReference>
<dbReference type="GO" id="GO:0006535">
    <property type="term" value="P:cysteine biosynthetic process from serine"/>
    <property type="evidence" value="ECO:0007669"/>
    <property type="project" value="InterPro"/>
</dbReference>
<evidence type="ECO:0000256" key="5">
    <source>
        <dbReference type="ARBA" id="ARBA00022605"/>
    </source>
</evidence>
<keyword evidence="9 11" id="KW-0012">Acyltransferase</keyword>
<comment type="pathway">
    <text evidence="1">Amino-acid biosynthesis; L-cysteine biosynthesis; L-cysteine from L-serine: step 1/2.</text>
</comment>
<keyword evidence="6 11" id="KW-0808">Transferase</keyword>
<evidence type="ECO:0000256" key="7">
    <source>
        <dbReference type="ARBA" id="ARBA00022737"/>
    </source>
</evidence>
<dbReference type="PROSITE" id="PS00101">
    <property type="entry name" value="HEXAPEP_TRANSFERASES"/>
    <property type="match status" value="1"/>
</dbReference>
<comment type="catalytic activity">
    <reaction evidence="10 11">
        <text>L-serine + acetyl-CoA = O-acetyl-L-serine + CoA</text>
        <dbReference type="Rhea" id="RHEA:24560"/>
        <dbReference type="ChEBI" id="CHEBI:33384"/>
        <dbReference type="ChEBI" id="CHEBI:57287"/>
        <dbReference type="ChEBI" id="CHEBI:57288"/>
        <dbReference type="ChEBI" id="CHEBI:58340"/>
        <dbReference type="EC" id="2.3.1.30"/>
    </reaction>
</comment>
<keyword evidence="8" id="KW-0198">Cysteine biosynthesis</keyword>
<dbReference type="InterPro" id="IPR011004">
    <property type="entry name" value="Trimer_LpxA-like_sf"/>
</dbReference>
<dbReference type="FunFam" id="2.160.10.10:FF:000007">
    <property type="entry name" value="Serine acetyltransferase"/>
    <property type="match status" value="1"/>
</dbReference>
<comment type="similarity">
    <text evidence="2 11">Belongs to the transferase hexapeptide repeat family.</text>
</comment>
<dbReference type="PANTHER" id="PTHR42811">
    <property type="entry name" value="SERINE ACETYLTRANSFERASE"/>
    <property type="match status" value="1"/>
</dbReference>
<dbReference type="SUPFAM" id="SSF51161">
    <property type="entry name" value="Trimeric LpxA-like enzymes"/>
    <property type="match status" value="1"/>
</dbReference>
<dbReference type="GO" id="GO:0009001">
    <property type="term" value="F:serine O-acetyltransferase activity"/>
    <property type="evidence" value="ECO:0007669"/>
    <property type="project" value="UniProtKB-EC"/>
</dbReference>
<name>A0A3E4QQU3_9ACTN</name>
<dbReference type="InterPro" id="IPR042122">
    <property type="entry name" value="Ser_AcTrfase_N_sf"/>
</dbReference>
<sequence length="255" mass="27972">MSFITTIREDINTVQTHDPAAQNGLVIFLSYPGLHAKWAHTPEHWLWNHGLHSIARVMSQFTRFMTGVEIHPAAQIGRRLFIDHAMGVVIGETTIVGDDCVLYQGVTLGGTGKECGKRHPTLGDRVTVGTGAKVLGNIRIGDDVKIGGNSVVVKDVPSNSTVVGVPGRVVRRAGRRVLNENMDRREHRESMPDPVQEQSLLNREGIVGNQRRIEELEQRVAELTALVEALATQGADQERDSSMPPNTPSADNARR</sequence>
<proteinExistence type="inferred from homology"/>
<evidence type="ECO:0000256" key="9">
    <source>
        <dbReference type="ARBA" id="ARBA00023315"/>
    </source>
</evidence>
<dbReference type="AlphaFoldDB" id="A0A3E4QQU3"/>
<dbReference type="EC" id="2.3.1.30" evidence="3 11"/>
<dbReference type="NCBIfam" id="TIGR01172">
    <property type="entry name" value="cysE"/>
    <property type="match status" value="1"/>
</dbReference>
<accession>A0A3E4QQU3</accession>
<feature type="region of interest" description="Disordered" evidence="12">
    <location>
        <begin position="231"/>
        <end position="255"/>
    </location>
</feature>
<evidence type="ECO:0000256" key="11">
    <source>
        <dbReference type="PIRNR" id="PIRNR000441"/>
    </source>
</evidence>
<keyword evidence="5" id="KW-0028">Amino-acid biosynthesis</keyword>
<dbReference type="Proteomes" id="UP000260943">
    <property type="component" value="Unassembled WGS sequence"/>
</dbReference>
<dbReference type="Gene3D" id="1.10.3130.10">
    <property type="entry name" value="serine acetyltransferase, domain 1"/>
    <property type="match status" value="1"/>
</dbReference>
<dbReference type="EMBL" id="QSRJ01000009">
    <property type="protein sequence ID" value="RGL09515.1"/>
    <property type="molecule type" value="Genomic_DNA"/>
</dbReference>
<comment type="caution">
    <text evidence="13">The sequence shown here is derived from an EMBL/GenBank/DDBJ whole genome shotgun (WGS) entry which is preliminary data.</text>
</comment>
<evidence type="ECO:0000256" key="6">
    <source>
        <dbReference type="ARBA" id="ARBA00022679"/>
    </source>
</evidence>
<dbReference type="Gene3D" id="2.160.10.10">
    <property type="entry name" value="Hexapeptide repeat proteins"/>
    <property type="match status" value="1"/>
</dbReference>
<evidence type="ECO:0000256" key="10">
    <source>
        <dbReference type="ARBA" id="ARBA00049486"/>
    </source>
</evidence>
<protein>
    <recommendedName>
        <fullName evidence="4 11">Serine acetyltransferase</fullName>
        <ecNumber evidence="3 11">2.3.1.30</ecNumber>
    </recommendedName>
</protein>
<evidence type="ECO:0000256" key="1">
    <source>
        <dbReference type="ARBA" id="ARBA00004876"/>
    </source>
</evidence>
<evidence type="ECO:0000256" key="4">
    <source>
        <dbReference type="ARBA" id="ARBA00018522"/>
    </source>
</evidence>
<evidence type="ECO:0000313" key="13">
    <source>
        <dbReference type="EMBL" id="RGL09515.1"/>
    </source>
</evidence>
<dbReference type="InterPro" id="IPR005881">
    <property type="entry name" value="Ser_O-AcTrfase"/>
</dbReference>
<dbReference type="Pfam" id="PF00132">
    <property type="entry name" value="Hexapep"/>
    <property type="match status" value="1"/>
</dbReference>
<dbReference type="GO" id="GO:0005737">
    <property type="term" value="C:cytoplasm"/>
    <property type="evidence" value="ECO:0007669"/>
    <property type="project" value="InterPro"/>
</dbReference>
<dbReference type="RefSeq" id="WP_117679922.1">
    <property type="nucleotide sequence ID" value="NZ_QSRJ01000009.1"/>
</dbReference>
<evidence type="ECO:0000313" key="14">
    <source>
        <dbReference type="Proteomes" id="UP000260943"/>
    </source>
</evidence>
<evidence type="ECO:0000256" key="8">
    <source>
        <dbReference type="ARBA" id="ARBA00023192"/>
    </source>
</evidence>
<organism evidence="13 14">
    <name type="scientific">Collinsella tanakaei</name>
    <dbReference type="NCBI Taxonomy" id="626935"/>
    <lineage>
        <taxon>Bacteria</taxon>
        <taxon>Bacillati</taxon>
        <taxon>Actinomycetota</taxon>
        <taxon>Coriobacteriia</taxon>
        <taxon>Coriobacteriales</taxon>
        <taxon>Coriobacteriaceae</taxon>
        <taxon>Collinsella</taxon>
    </lineage>
</organism>
<dbReference type="PIRSF" id="PIRSF000441">
    <property type="entry name" value="CysE"/>
    <property type="match status" value="1"/>
</dbReference>
<dbReference type="CDD" id="cd03354">
    <property type="entry name" value="LbH_SAT"/>
    <property type="match status" value="1"/>
</dbReference>
<evidence type="ECO:0000256" key="3">
    <source>
        <dbReference type="ARBA" id="ARBA00013266"/>
    </source>
</evidence>